<feature type="region of interest" description="Disordered" evidence="1">
    <location>
        <begin position="1"/>
        <end position="110"/>
    </location>
</feature>
<evidence type="ECO:0000313" key="3">
    <source>
        <dbReference type="Proteomes" id="UP000275267"/>
    </source>
</evidence>
<proteinExistence type="predicted"/>
<feature type="compositionally biased region" description="Polar residues" evidence="1">
    <location>
        <begin position="67"/>
        <end position="76"/>
    </location>
</feature>
<comment type="caution">
    <text evidence="2">The sequence shown here is derived from an EMBL/GenBank/DDBJ whole genome shotgun (WGS) entry which is preliminary data.</text>
</comment>
<feature type="compositionally biased region" description="Polar residues" evidence="1">
    <location>
        <begin position="101"/>
        <end position="110"/>
    </location>
</feature>
<evidence type="ECO:0000256" key="1">
    <source>
        <dbReference type="SAM" id="MobiDB-lite"/>
    </source>
</evidence>
<accession>A0A3L6QXU4</accession>
<keyword evidence="3" id="KW-1185">Reference proteome</keyword>
<dbReference type="EMBL" id="PQIB02000010">
    <property type="protein sequence ID" value="RLM92039.1"/>
    <property type="molecule type" value="Genomic_DNA"/>
</dbReference>
<gene>
    <name evidence="2" type="ORF">C2845_PM08G14960</name>
</gene>
<organism evidence="2 3">
    <name type="scientific">Panicum miliaceum</name>
    <name type="common">Proso millet</name>
    <name type="synonym">Broomcorn millet</name>
    <dbReference type="NCBI Taxonomy" id="4540"/>
    <lineage>
        <taxon>Eukaryota</taxon>
        <taxon>Viridiplantae</taxon>
        <taxon>Streptophyta</taxon>
        <taxon>Embryophyta</taxon>
        <taxon>Tracheophyta</taxon>
        <taxon>Spermatophyta</taxon>
        <taxon>Magnoliopsida</taxon>
        <taxon>Liliopsida</taxon>
        <taxon>Poales</taxon>
        <taxon>Poaceae</taxon>
        <taxon>PACMAD clade</taxon>
        <taxon>Panicoideae</taxon>
        <taxon>Panicodae</taxon>
        <taxon>Paniceae</taxon>
        <taxon>Panicinae</taxon>
        <taxon>Panicum</taxon>
        <taxon>Panicum sect. Panicum</taxon>
    </lineage>
</organism>
<protein>
    <submittedName>
        <fullName evidence="2">Uncharacterized protein</fullName>
    </submittedName>
</protein>
<name>A0A3L6QXU4_PANMI</name>
<evidence type="ECO:0000313" key="2">
    <source>
        <dbReference type="EMBL" id="RLM92039.1"/>
    </source>
</evidence>
<feature type="compositionally biased region" description="Basic residues" evidence="1">
    <location>
        <begin position="52"/>
        <end position="61"/>
    </location>
</feature>
<reference evidence="3" key="1">
    <citation type="journal article" date="2019" name="Nat. Commun.">
        <title>The genome of broomcorn millet.</title>
        <authorList>
            <person name="Zou C."/>
            <person name="Miki D."/>
            <person name="Li D."/>
            <person name="Tang Q."/>
            <person name="Xiao L."/>
            <person name="Rajput S."/>
            <person name="Deng P."/>
            <person name="Jia W."/>
            <person name="Huang R."/>
            <person name="Zhang M."/>
            <person name="Sun Y."/>
            <person name="Hu J."/>
            <person name="Fu X."/>
            <person name="Schnable P.S."/>
            <person name="Li F."/>
            <person name="Zhang H."/>
            <person name="Feng B."/>
            <person name="Zhu X."/>
            <person name="Liu R."/>
            <person name="Schnable J.C."/>
            <person name="Zhu J.-K."/>
            <person name="Zhang H."/>
        </authorList>
    </citation>
    <scope>NUCLEOTIDE SEQUENCE [LARGE SCALE GENOMIC DNA]</scope>
</reference>
<dbReference type="Proteomes" id="UP000275267">
    <property type="component" value="Unassembled WGS sequence"/>
</dbReference>
<dbReference type="AlphaFoldDB" id="A0A3L6QXU4"/>
<feature type="compositionally biased region" description="Basic and acidic residues" evidence="1">
    <location>
        <begin position="13"/>
        <end position="24"/>
    </location>
</feature>
<dbReference type="OrthoDB" id="676837at2759"/>
<sequence length="110" mass="12042">MEAAFNTTYLHAADLDRDDWKNPGDLRPPFGHIEKSCNATQAELEQELSPPRPRKGKKLRKNKSEAVETSTTQPETSKVVAESSPMPHSSPGVTTRRMPSLSPTSPGVTT</sequence>